<evidence type="ECO:0000313" key="2">
    <source>
        <dbReference type="Proteomes" id="UP000266441"/>
    </source>
</evidence>
<organism evidence="1 2">
    <name type="scientific">Mariniphaga sediminis</name>
    <dbReference type="NCBI Taxonomy" id="1628158"/>
    <lineage>
        <taxon>Bacteria</taxon>
        <taxon>Pseudomonadati</taxon>
        <taxon>Bacteroidota</taxon>
        <taxon>Bacteroidia</taxon>
        <taxon>Marinilabiliales</taxon>
        <taxon>Prolixibacteraceae</taxon>
        <taxon>Mariniphaga</taxon>
    </lineage>
</organism>
<dbReference type="InterPro" id="IPR009351">
    <property type="entry name" value="AlkZ-like"/>
</dbReference>
<dbReference type="RefSeq" id="WP_119349111.1">
    <property type="nucleotide sequence ID" value="NZ_JBFHKJ010000335.1"/>
</dbReference>
<proteinExistence type="predicted"/>
<reference evidence="1 2" key="1">
    <citation type="journal article" date="2015" name="Int. J. Syst. Evol. Microbiol.">
        <title>Mariniphaga sediminis sp. nov., isolated from coastal sediment.</title>
        <authorList>
            <person name="Wang F.Q."/>
            <person name="Shen Q.Y."/>
            <person name="Chen G.J."/>
            <person name="Du Z.J."/>
        </authorList>
    </citation>
    <scope>NUCLEOTIDE SEQUENCE [LARGE SCALE GENOMIC DNA]</scope>
    <source>
        <strain evidence="1 2">SY21</strain>
    </source>
</reference>
<dbReference type="Pfam" id="PF06224">
    <property type="entry name" value="AlkZ-like"/>
    <property type="match status" value="1"/>
</dbReference>
<accession>A0A399D1K6</accession>
<keyword evidence="2" id="KW-1185">Reference proteome</keyword>
<protein>
    <submittedName>
        <fullName evidence="1">Winged helix DNA-binding domain-containing protein</fullName>
    </submittedName>
</protein>
<name>A0A399D1K6_9BACT</name>
<dbReference type="PANTHER" id="PTHR38479">
    <property type="entry name" value="LMO0824 PROTEIN"/>
    <property type="match status" value="1"/>
</dbReference>
<gene>
    <name evidence="1" type="ORF">D1164_06300</name>
</gene>
<dbReference type="OrthoDB" id="2210247at2"/>
<dbReference type="AlphaFoldDB" id="A0A399D1K6"/>
<dbReference type="EMBL" id="QWET01000004">
    <property type="protein sequence ID" value="RIH65875.1"/>
    <property type="molecule type" value="Genomic_DNA"/>
</dbReference>
<comment type="caution">
    <text evidence="1">The sequence shown here is derived from an EMBL/GenBank/DDBJ whole genome shotgun (WGS) entry which is preliminary data.</text>
</comment>
<dbReference type="PANTHER" id="PTHR38479:SF2">
    <property type="entry name" value="WINGED HELIX DNA-BINDING DOMAIN-CONTAINING PROTEIN"/>
    <property type="match status" value="1"/>
</dbReference>
<keyword evidence="1" id="KW-0238">DNA-binding</keyword>
<dbReference type="GO" id="GO:0003677">
    <property type="term" value="F:DNA binding"/>
    <property type="evidence" value="ECO:0007669"/>
    <property type="project" value="UniProtKB-KW"/>
</dbReference>
<sequence length="360" mass="41341">MNHTDIPKIRLRNQQITGSHISSPKKLVGWMGAMQAQDYEMVKWAIGMRLPGATVNTIERAIEDGDIIRTHLLRPTWHFVAADDLRWMLELTAPHIKSSMQSRHKQLGLTDKIIAKSNRIIRDCFSNGQPLTRKELVKELENAGFRNEDNRAAHLFLRAELDGIIGSGPSQKKHHTYILIDERFRQMKTFSREEALGKLARTYFSSHGPATIEDFIWWSGLPVKDARNALEIIRKEFISETIGSQTFLLSENLSFKKEKSTVFLNPAYDEFLISYKDRSASIKETNQRKAISNNGIFRPVILVNGEVAGIWKRTVQPSKVIIETTFFKKPDHNIKEQTQEAARQFAVFLGKEVEIRHSKF</sequence>
<dbReference type="Proteomes" id="UP000266441">
    <property type="component" value="Unassembled WGS sequence"/>
</dbReference>
<evidence type="ECO:0000313" key="1">
    <source>
        <dbReference type="EMBL" id="RIH65875.1"/>
    </source>
</evidence>